<dbReference type="RefSeq" id="YP_004539082.1">
    <property type="nucleotide sequence ID" value="NC_015585.1"/>
</dbReference>
<dbReference type="GeneID" id="10894589"/>
<accession>F4N9R2</accession>
<dbReference type="EMBL" id="FR751545">
    <property type="protein sequence ID" value="CBY88540.1"/>
    <property type="molecule type" value="Genomic_DNA"/>
</dbReference>
<keyword evidence="2" id="KW-1185">Reference proteome</keyword>
<proteinExistence type="predicted"/>
<evidence type="ECO:0000313" key="2">
    <source>
        <dbReference type="Proteomes" id="UP000008465"/>
    </source>
</evidence>
<protein>
    <submittedName>
        <fullName evidence="1">Uncharacterized protein</fullName>
    </submittedName>
</protein>
<evidence type="ECO:0000313" key="1">
    <source>
        <dbReference type="EMBL" id="CBY88540.1"/>
    </source>
</evidence>
<organism evidence="1 2">
    <name type="scientific">Pantoea phage LIMEzero</name>
    <dbReference type="NCBI Taxonomy" id="943335"/>
    <lineage>
        <taxon>Viruses</taxon>
        <taxon>Duplodnaviria</taxon>
        <taxon>Heunggongvirae</taxon>
        <taxon>Uroviricota</taxon>
        <taxon>Caudoviricetes</taxon>
        <taxon>Autographivirales</taxon>
        <taxon>Autoscriptoviridae</taxon>
        <taxon>Stentvirinae</taxon>
        <taxon>Waewaevirus</taxon>
        <taxon>Waewaevirus limezero</taxon>
    </lineage>
</organism>
<name>F4N9R2_9CAUD</name>
<dbReference type="KEGG" id="vg:10894589"/>
<sequence length="96" mass="9762">MSNIYFVCSVKSDAVVGLAVEEGGKYISTDYVATGKTGASAPTTVDALEASIASGAVPVPPAGLVHLALGISLELTLSLLTEQVGEPVYMEHALVV</sequence>
<reference evidence="2" key="1">
    <citation type="journal article" date="2011" name="Appl. Environ. Microbiol.">
        <title>Bacteriophages LIMElight and LIMEzero of Pantoea agglomerans, belonging to the "phiKMV-like viruses".</title>
        <authorList>
            <person name="Adriaenssens E.M."/>
            <person name="Ceyssens P.J."/>
            <person name="Dunon V."/>
            <person name="Ackermann H.W."/>
            <person name="Van Vaerenbergh J."/>
            <person name="Maes M."/>
            <person name="De Proft M."/>
            <person name="Lavigne R."/>
        </authorList>
    </citation>
    <scope>NUCLEOTIDE SEQUENCE [LARGE SCALE GENOMIC DNA]</scope>
</reference>
<dbReference type="Proteomes" id="UP000008465">
    <property type="component" value="Segment"/>
</dbReference>